<organism evidence="2 3">
    <name type="scientific">Marssonina brunnea f. sp. multigermtubi (strain MB_m1)</name>
    <name type="common">Marssonina leaf spot fungus</name>
    <dbReference type="NCBI Taxonomy" id="1072389"/>
    <lineage>
        <taxon>Eukaryota</taxon>
        <taxon>Fungi</taxon>
        <taxon>Dikarya</taxon>
        <taxon>Ascomycota</taxon>
        <taxon>Pezizomycotina</taxon>
        <taxon>Leotiomycetes</taxon>
        <taxon>Helotiales</taxon>
        <taxon>Drepanopezizaceae</taxon>
        <taxon>Drepanopeziza</taxon>
    </lineage>
</organism>
<feature type="compositionally biased region" description="Polar residues" evidence="1">
    <location>
        <begin position="275"/>
        <end position="293"/>
    </location>
</feature>
<feature type="region of interest" description="Disordered" evidence="1">
    <location>
        <begin position="1"/>
        <end position="63"/>
    </location>
</feature>
<dbReference type="GO" id="GO:0035361">
    <property type="term" value="C:Cul8-RING ubiquitin ligase complex"/>
    <property type="evidence" value="ECO:0007669"/>
    <property type="project" value="TreeGrafter"/>
</dbReference>
<feature type="compositionally biased region" description="Basic and acidic residues" evidence="1">
    <location>
        <begin position="638"/>
        <end position="654"/>
    </location>
</feature>
<feature type="region of interest" description="Disordered" evidence="1">
    <location>
        <begin position="519"/>
        <end position="543"/>
    </location>
</feature>
<dbReference type="STRING" id="1072389.K1XK29"/>
<feature type="compositionally biased region" description="Basic residues" evidence="1">
    <location>
        <begin position="613"/>
        <end position="630"/>
    </location>
</feature>
<evidence type="ECO:0000313" key="3">
    <source>
        <dbReference type="Proteomes" id="UP000006753"/>
    </source>
</evidence>
<feature type="compositionally biased region" description="Basic and acidic residues" evidence="1">
    <location>
        <begin position="124"/>
        <end position="133"/>
    </location>
</feature>
<sequence length="2205" mass="248237">MATWKEKGVVPDSDDEDGLDSQSTTGSESPNNEPRFDDAVELDGNAGATAREDGDGDGVSKFSGAAGLEVIPREPDVATEQGLFPGAAEDVVENLFEQLVEGGADFPEPTPSFPMGNKGLRLFSDLDRDDNPQAKDGVSLSQSGNGVPAEDEISRSYVQITSPISTTLSSPLSSPLSFHTSSEPTLPIIRREQSMSPCPQPEVPEVVQLGIENDPSKPLQEVPASTARRSLRQRNAIQLHPYLVEQEKYRKTLKAGGIAPVRMESSPEDSRRPHQLSSSPGLESQEQDSQSTFFDLGERQHNDMDWDPTTSSPVRPEEMPPDDEVMNDALSGANDDEDDEEEEFPALNKLLKGPSRFPKKSEPKQRLKTYGTKFKRPLPSENQIQPPTPVLSNTSAMRIFDIPASPPATSSPFAAASRRGRAPLSRAGSNSIEPTRSIARVDDAFLQTNDLPTPATSSVKNVQVMIDSDVESDDPFASDVEKSLSPSSSSNESEKIRRKSRKIRGVLPASYLRLDQAKRSKPSIETHRDYASISPVKDPSRRGVALPRMRQHAKTSSTSADAGLAFLSDSEDDENEPISFATEVDSLELETIFDQSRLGFALEDDTIDAMLPSKKRTSRGSTQMRKRRKIGSGLGARTECRAYNKSERITDYLRKPGSMRQSKSSGSKSARKKNDLQRPRKPAAPRLSILDVMDDVNRGDSSLPDFIKIAARTARSRVGQGRHSPSRKFIRLANRADTQEAQSVLQDWKQGKLSRKPRKPQSSTPSVAQRSALQEITNNAQGRLPTPVGRNVLDGHHSMSKRKFVVSRRQQSMNDFVRRDQAAPQEVAYPRSHSISSRNAIKPQGRYLPARPAQLESTGFRYSDPFDDASFKRRKRTLDALYRNTLKRRVPQINLQLSRFLADDDVVRPSVEKFPDQDTAGAEADELKEVGVVRLPKKSSRRRKQSPHRIDAGAANYRQPTDPLILDFFTPIDEPNDDNSKLLGLGKFGTSYPYHFDILPLQPGIFFHASTLIGGHRLADALHDKSPTALAPSRSSIPSLKFADKILTWTTWDEQVSSEVGVCFDWLLDRFQAQQTSSPPTADAIEVVIFILDYVQFNVRFDGTLDREDFVSRMIEVLQDFSNRFDAKKTFQQAQIRLTVEVLSTCILIVLRLLNSIRTQSVANISSYFVEDLLKSVSGHCIDLLLSQGLEPVRKLYDDLQYLSFRERGIKGDQHAVNAWVILIKVLGAAEIPKGSFWELANARLLNNPMHRVIDAPSMEKLWYAMYTLLPLCEFDEFGVVVPGLRHTSKFDNWYLPQQILKRIFSLYKSNERQAPGFNEYCRALFHRCHYLMTQWGWWKCHPIIGALFDFFASHNLAHLRNEEVYKSPHFLEQLDAEPSLAIEAEDRCFHIFLKIIALGIQHLSKAGDVKSIRNLVARLLPNHDRQFPKEETIHHRDLSALRNHHDILSTLFWASPPAQRPSLSLIQELVIAERSHNEACLINIRAWENLSLFIVTKNLDNEAYKPFTIWQSAFFSSLCQQYLDAEQDLRQQAELLEKSSGQAMSESKIVKTVLMNRRSIMIPMCTSIRAMANAIKAARSSNLAREALNCDVFSRALDAAVHTNGTLSKPLLDECSVALCKYMDQIKLFHPPAAHDIVVAGNGEADSQDSLDILGGWERLEMILPLRHNVLDKLCPLVRRYLESEIEGGQDRAMMTRLVTCWARVISLVSEGGGIPLESFLTRGQYAVFENRRTCKIAELYWPLFLASLLIHGKTLSDLQLPSFIIGLEWLLSLINCQAIPDHVKAFTLELRKIGHYLTELVDLDRLDQTHMVRAAIRKMSSVLIEDVTEAKVGLPIKQAHRLFSDMLGEMMKSMQRLLESLEPGTDLHNYHLQVARSIVSDIRSYASDFSTVPEFFLKESTHYWPHYDDPSMYGAGLISYCLRLAHQPDKTTMGLFYYLLNGWKSSMISNRMRGYISCIRKGMKWWDFTKFMLSDLVPALIATGFQFSGWLICSTFLPAISNQVTRLLSNAGSKSEWVFENLLNILKMTMNGTITFAHQQGYNVNGVHPDHRGILAVVYKFWLAIALPMREYATRHSQEEALEEVSDPLSSFVYNALHAFHARGEQIIPYPAGQFDVHPGKYTDKFVDAVAQEIKETWDFQDQQGFEVVVRGRGSERSAVQVFGEGLGRVLDVDVERYECAFPDKEELVLRPKRNMYLENMYF</sequence>
<dbReference type="GO" id="GO:0031297">
    <property type="term" value="P:replication fork processing"/>
    <property type="evidence" value="ECO:0007669"/>
    <property type="project" value="InterPro"/>
</dbReference>
<evidence type="ECO:0000313" key="2">
    <source>
        <dbReference type="EMBL" id="EKD12784.1"/>
    </source>
</evidence>
<dbReference type="Proteomes" id="UP000006753">
    <property type="component" value="Unassembled WGS sequence"/>
</dbReference>
<dbReference type="OrthoDB" id="2386201at2759"/>
<keyword evidence="3" id="KW-1185">Reference proteome</keyword>
<feature type="region of interest" description="Disordered" evidence="1">
    <location>
        <begin position="936"/>
        <end position="956"/>
    </location>
</feature>
<dbReference type="OMA" id="DNRIDYM"/>
<feature type="compositionally biased region" description="Polar residues" evidence="1">
    <location>
        <begin position="760"/>
        <end position="770"/>
    </location>
</feature>
<feature type="region of interest" description="Disordered" evidence="1">
    <location>
        <begin position="714"/>
        <end position="770"/>
    </location>
</feature>
<dbReference type="EMBL" id="JH921454">
    <property type="protein sequence ID" value="EKD12784.1"/>
    <property type="molecule type" value="Genomic_DNA"/>
</dbReference>
<dbReference type="RefSeq" id="XP_007296902.1">
    <property type="nucleotide sequence ID" value="XM_007296840.1"/>
</dbReference>
<dbReference type="PANTHER" id="PTHR28122:SF1">
    <property type="entry name" value="E3 UBIQUITIN-PROTEIN LIGASE SUBSTRATE RECEPTOR MMS22"/>
    <property type="match status" value="1"/>
</dbReference>
<accession>K1XK29</accession>
<dbReference type="Pfam" id="PF09462">
    <property type="entry name" value="Mus7"/>
    <property type="match status" value="1"/>
</dbReference>
<feature type="compositionally biased region" description="Basic residues" evidence="1">
    <location>
        <begin position="936"/>
        <end position="947"/>
    </location>
</feature>
<dbReference type="InParanoid" id="K1XK29"/>
<feature type="compositionally biased region" description="Low complexity" evidence="1">
    <location>
        <begin position="407"/>
        <end position="417"/>
    </location>
</feature>
<dbReference type="GeneID" id="18764948"/>
<feature type="region of interest" description="Disordered" evidence="1">
    <location>
        <begin position="102"/>
        <end position="151"/>
    </location>
</feature>
<proteinExistence type="predicted"/>
<feature type="compositionally biased region" description="Polar residues" evidence="1">
    <location>
        <begin position="449"/>
        <end position="461"/>
    </location>
</feature>
<feature type="region of interest" description="Disordered" evidence="1">
    <location>
        <begin position="611"/>
        <end position="689"/>
    </location>
</feature>
<dbReference type="KEGG" id="mbe:MBM_09013"/>
<feature type="compositionally biased region" description="Acidic residues" evidence="1">
    <location>
        <begin position="334"/>
        <end position="344"/>
    </location>
</feature>
<feature type="region of interest" description="Disordered" evidence="1">
    <location>
        <begin position="254"/>
        <end position="435"/>
    </location>
</feature>
<reference evidence="2 3" key="1">
    <citation type="journal article" date="2012" name="BMC Genomics">
        <title>Sequencing the genome of Marssonina brunnea reveals fungus-poplar co-evolution.</title>
        <authorList>
            <person name="Zhu S."/>
            <person name="Cao Y.-Z."/>
            <person name="Jiang C."/>
            <person name="Tan B.-Y."/>
            <person name="Wang Z."/>
            <person name="Feng S."/>
            <person name="Zhang L."/>
            <person name="Su X.-H."/>
            <person name="Brejova B."/>
            <person name="Vinar T."/>
            <person name="Xu M."/>
            <person name="Wang M.-X."/>
            <person name="Zhang S.-G."/>
            <person name="Huang M.-R."/>
            <person name="Wu R."/>
            <person name="Zhou Y."/>
        </authorList>
    </citation>
    <scope>NUCLEOTIDE SEQUENCE [LARGE SCALE GENOMIC DNA]</scope>
    <source>
        <strain evidence="2 3">MB_m1</strain>
    </source>
</reference>
<dbReference type="PANTHER" id="PTHR28122">
    <property type="entry name" value="E3 UBIQUITIN-PROTEIN LIGASE SUBSTRATE RECEPTOR MMS22"/>
    <property type="match status" value="1"/>
</dbReference>
<name>K1XK29_MARBU</name>
<feature type="compositionally biased region" description="Polar residues" evidence="1">
    <location>
        <begin position="380"/>
        <end position="396"/>
    </location>
</feature>
<dbReference type="eggNOG" id="ENOG502QSDS">
    <property type="taxonomic scope" value="Eukaryota"/>
</dbReference>
<feature type="compositionally biased region" description="Polar residues" evidence="1">
    <location>
        <begin position="20"/>
        <end position="32"/>
    </location>
</feature>
<dbReference type="HOGENOM" id="CLU_000374_1_0_1"/>
<dbReference type="GO" id="GO:0000724">
    <property type="term" value="P:double-strand break repair via homologous recombination"/>
    <property type="evidence" value="ECO:0007669"/>
    <property type="project" value="TreeGrafter"/>
</dbReference>
<dbReference type="GO" id="GO:0005634">
    <property type="term" value="C:nucleus"/>
    <property type="evidence" value="ECO:0007669"/>
    <property type="project" value="InterPro"/>
</dbReference>
<feature type="compositionally biased region" description="Basic and acidic residues" evidence="1">
    <location>
        <begin position="519"/>
        <end position="530"/>
    </location>
</feature>
<protein>
    <submittedName>
        <fullName evidence="2">Mus7/MMS22 family protein</fullName>
    </submittedName>
</protein>
<feature type="region of interest" description="Disordered" evidence="1">
    <location>
        <begin position="212"/>
        <end position="233"/>
    </location>
</feature>
<dbReference type="InterPro" id="IPR019021">
    <property type="entry name" value="Mms22"/>
</dbReference>
<gene>
    <name evidence="2" type="ORF">MBM_09013</name>
</gene>
<feature type="region of interest" description="Disordered" evidence="1">
    <location>
        <begin position="449"/>
        <end position="500"/>
    </location>
</feature>
<evidence type="ECO:0000256" key="1">
    <source>
        <dbReference type="SAM" id="MobiDB-lite"/>
    </source>
</evidence>